<dbReference type="InterPro" id="IPR000847">
    <property type="entry name" value="LysR_HTH_N"/>
</dbReference>
<reference evidence="6 7" key="1">
    <citation type="submission" date="2019-09" db="EMBL/GenBank/DDBJ databases">
        <title>Draft genome sequences of 48 bacterial type strains from the CCUG.</title>
        <authorList>
            <person name="Tunovic T."/>
            <person name="Pineiro-Iglesias B."/>
            <person name="Unosson C."/>
            <person name="Inganas E."/>
            <person name="Ohlen M."/>
            <person name="Cardew S."/>
            <person name="Jensie-Markopoulos S."/>
            <person name="Salva-Serra F."/>
            <person name="Jaen-Luchoro D."/>
            <person name="Karlsson R."/>
            <person name="Svensson-Stadler L."/>
            <person name="Chun J."/>
            <person name="Moore E."/>
        </authorList>
    </citation>
    <scope>NUCLEOTIDE SEQUENCE [LARGE SCALE GENOMIC DNA]</scope>
    <source>
        <strain evidence="6 7">CCUG 54555</strain>
    </source>
</reference>
<comment type="caution">
    <text evidence="6">The sequence shown here is derived from an EMBL/GenBank/DDBJ whole genome shotgun (WGS) entry which is preliminary data.</text>
</comment>
<dbReference type="AlphaFoldDB" id="A0A6H9SML3"/>
<dbReference type="SUPFAM" id="SSF53850">
    <property type="entry name" value="Periplasmic binding protein-like II"/>
    <property type="match status" value="1"/>
</dbReference>
<dbReference type="OrthoDB" id="8437302at2"/>
<dbReference type="Pfam" id="PF03466">
    <property type="entry name" value="LysR_substrate"/>
    <property type="match status" value="1"/>
</dbReference>
<proteinExistence type="inferred from homology"/>
<dbReference type="PRINTS" id="PR00039">
    <property type="entry name" value="HTHLYSR"/>
</dbReference>
<dbReference type="InterPro" id="IPR036390">
    <property type="entry name" value="WH_DNA-bd_sf"/>
</dbReference>
<evidence type="ECO:0000313" key="7">
    <source>
        <dbReference type="Proteomes" id="UP000430232"/>
    </source>
</evidence>
<dbReference type="InterPro" id="IPR050950">
    <property type="entry name" value="HTH-type_LysR_regulators"/>
</dbReference>
<keyword evidence="3" id="KW-0238">DNA-binding</keyword>
<evidence type="ECO:0000259" key="5">
    <source>
        <dbReference type="PROSITE" id="PS50931"/>
    </source>
</evidence>
<dbReference type="GO" id="GO:0003677">
    <property type="term" value="F:DNA binding"/>
    <property type="evidence" value="ECO:0007669"/>
    <property type="project" value="UniProtKB-KW"/>
</dbReference>
<sequence length="343" mass="37405">MGCGAGHARASPRWLGGFHSIEARVIRGYCIFGEKPLRFGMTFDLRQLRAFTTIVACGSLGRAADALHVTQPALSRILKRLEDQVGAPLFERHSKGVQLTAFGEALLPHATLLQHEAEHAREELDAMRGFAKGTIKVGTVGSIASLVLPVAVGRVLDRWPNLRVEILEGVWDRLAEGLNKHEIDLALSAHGPDTDEIVAIPECRWEDRSHIVAAPHHPLRALGRAPTLADTLHARWAIPPRGTAPFDHVRATFDAHGLALPDIAVETRSVTTLKSLVAHAGFLSWMPEPMYGAEQRAGTIDTLPVREVVAVRTLTAFRRRHGILPGPAGKLLDELVALTRDGR</sequence>
<keyword evidence="7" id="KW-1185">Reference proteome</keyword>
<evidence type="ECO:0000313" key="6">
    <source>
        <dbReference type="EMBL" id="KAB0636402.1"/>
    </source>
</evidence>
<keyword evidence="4" id="KW-0804">Transcription</keyword>
<evidence type="ECO:0000256" key="2">
    <source>
        <dbReference type="ARBA" id="ARBA00023015"/>
    </source>
</evidence>
<dbReference type="PANTHER" id="PTHR30419:SF8">
    <property type="entry name" value="NITROGEN ASSIMILATION TRANSCRIPTIONAL ACTIVATOR-RELATED"/>
    <property type="match status" value="1"/>
</dbReference>
<dbReference type="Gene3D" id="1.10.10.10">
    <property type="entry name" value="Winged helix-like DNA-binding domain superfamily/Winged helix DNA-binding domain"/>
    <property type="match status" value="1"/>
</dbReference>
<comment type="similarity">
    <text evidence="1">Belongs to the LysR transcriptional regulatory family.</text>
</comment>
<protein>
    <submittedName>
        <fullName evidence="6">LysR family transcriptional regulator</fullName>
    </submittedName>
</protein>
<organism evidence="6 7">
    <name type="scientific">Burkholderia latens</name>
    <dbReference type="NCBI Taxonomy" id="488446"/>
    <lineage>
        <taxon>Bacteria</taxon>
        <taxon>Pseudomonadati</taxon>
        <taxon>Pseudomonadota</taxon>
        <taxon>Betaproteobacteria</taxon>
        <taxon>Burkholderiales</taxon>
        <taxon>Burkholderiaceae</taxon>
        <taxon>Burkholderia</taxon>
        <taxon>Burkholderia cepacia complex</taxon>
    </lineage>
</organism>
<dbReference type="GO" id="GO:0003700">
    <property type="term" value="F:DNA-binding transcription factor activity"/>
    <property type="evidence" value="ECO:0007669"/>
    <property type="project" value="InterPro"/>
</dbReference>
<dbReference type="InterPro" id="IPR036388">
    <property type="entry name" value="WH-like_DNA-bd_sf"/>
</dbReference>
<keyword evidence="2" id="KW-0805">Transcription regulation</keyword>
<dbReference type="PANTHER" id="PTHR30419">
    <property type="entry name" value="HTH-TYPE TRANSCRIPTIONAL REGULATOR YBHD"/>
    <property type="match status" value="1"/>
</dbReference>
<dbReference type="Gene3D" id="3.40.190.10">
    <property type="entry name" value="Periplasmic binding protein-like II"/>
    <property type="match status" value="2"/>
</dbReference>
<feature type="domain" description="HTH lysR-type" evidence="5">
    <location>
        <begin position="43"/>
        <end position="100"/>
    </location>
</feature>
<dbReference type="FunFam" id="1.10.10.10:FF:000001">
    <property type="entry name" value="LysR family transcriptional regulator"/>
    <property type="match status" value="1"/>
</dbReference>
<dbReference type="Proteomes" id="UP000430232">
    <property type="component" value="Unassembled WGS sequence"/>
</dbReference>
<gene>
    <name evidence="6" type="ORF">F7R21_22905</name>
</gene>
<evidence type="ECO:0000256" key="3">
    <source>
        <dbReference type="ARBA" id="ARBA00023125"/>
    </source>
</evidence>
<dbReference type="GO" id="GO:0005829">
    <property type="term" value="C:cytosol"/>
    <property type="evidence" value="ECO:0007669"/>
    <property type="project" value="TreeGrafter"/>
</dbReference>
<name>A0A6H9SML3_9BURK</name>
<accession>A0A6H9SML3</accession>
<dbReference type="Pfam" id="PF00126">
    <property type="entry name" value="HTH_1"/>
    <property type="match status" value="1"/>
</dbReference>
<dbReference type="PROSITE" id="PS50931">
    <property type="entry name" value="HTH_LYSR"/>
    <property type="match status" value="1"/>
</dbReference>
<dbReference type="InterPro" id="IPR005119">
    <property type="entry name" value="LysR_subst-bd"/>
</dbReference>
<evidence type="ECO:0000256" key="4">
    <source>
        <dbReference type="ARBA" id="ARBA00023163"/>
    </source>
</evidence>
<evidence type="ECO:0000256" key="1">
    <source>
        <dbReference type="ARBA" id="ARBA00009437"/>
    </source>
</evidence>
<dbReference type="SUPFAM" id="SSF46785">
    <property type="entry name" value="Winged helix' DNA-binding domain"/>
    <property type="match status" value="1"/>
</dbReference>
<dbReference type="EMBL" id="VZOJ01000073">
    <property type="protein sequence ID" value="KAB0636402.1"/>
    <property type="molecule type" value="Genomic_DNA"/>
</dbReference>